<keyword evidence="6 8" id="KW-0012">Acyltransferase</keyword>
<keyword evidence="11" id="KW-1185">Reference proteome</keyword>
<dbReference type="EC" id="2.3.1.178" evidence="3 8"/>
<accession>A0A6L8LG97</accession>
<dbReference type="Proteomes" id="UP000479043">
    <property type="component" value="Unassembled WGS sequence"/>
</dbReference>
<comment type="catalytic activity">
    <reaction evidence="7 8">
        <text>L-2,4-diaminobutanoate + acetyl-CoA = (2S)-4-acetamido-2-aminobutanoate + CoA + H(+)</text>
        <dbReference type="Rhea" id="RHEA:16901"/>
        <dbReference type="ChEBI" id="CHEBI:15378"/>
        <dbReference type="ChEBI" id="CHEBI:57287"/>
        <dbReference type="ChEBI" id="CHEBI:57288"/>
        <dbReference type="ChEBI" id="CHEBI:58761"/>
        <dbReference type="ChEBI" id="CHEBI:58929"/>
        <dbReference type="EC" id="2.3.1.178"/>
    </reaction>
</comment>
<evidence type="ECO:0000256" key="6">
    <source>
        <dbReference type="ARBA" id="ARBA00023315"/>
    </source>
</evidence>
<dbReference type="InterPro" id="IPR016181">
    <property type="entry name" value="Acyl_CoA_acyltransferase"/>
</dbReference>
<protein>
    <recommendedName>
        <fullName evidence="4 8">L-2,4-diaminobutyric acid acetyltransferase</fullName>
        <shortName evidence="8">DABA acetyltransferase</shortName>
        <ecNumber evidence="3 8">2.3.1.178</ecNumber>
    </recommendedName>
</protein>
<evidence type="ECO:0000256" key="8">
    <source>
        <dbReference type="RuleBase" id="RU365045"/>
    </source>
</evidence>
<comment type="caution">
    <text evidence="10">The sequence shown here is derived from an EMBL/GenBank/DDBJ whole genome shotgun (WGS) entry which is preliminary data.</text>
</comment>
<comment type="similarity">
    <text evidence="2 8">Belongs to the acetyltransferase family. EctA subfamily.</text>
</comment>
<dbReference type="GO" id="GO:0019491">
    <property type="term" value="P:ectoine biosynthetic process"/>
    <property type="evidence" value="ECO:0007669"/>
    <property type="project" value="UniProtKB-UniPathway"/>
</dbReference>
<evidence type="ECO:0000256" key="3">
    <source>
        <dbReference type="ARBA" id="ARBA00012355"/>
    </source>
</evidence>
<keyword evidence="5 8" id="KW-0808">Transferase</keyword>
<dbReference type="Pfam" id="PF00583">
    <property type="entry name" value="Acetyltransf_1"/>
    <property type="match status" value="1"/>
</dbReference>
<sequence>MRHTRSPEGKALPTLREPRAEDGADIWGLVRSCKPLDENSMYCNLIQCDHFRETCVVAELDGEITGWISGYILPYDPETLFIWQVAVAKTARGMGLGNAMLQSILGRDACDTVRRVQTTITSDNDASWSLFRKFARVREAEIDSAPYFTQALHFRDLHATENMVTITLKQQMRAAA</sequence>
<dbReference type="UniPathway" id="UPA00067">
    <property type="reaction ID" value="UER00122"/>
</dbReference>
<evidence type="ECO:0000256" key="7">
    <source>
        <dbReference type="ARBA" id="ARBA00048924"/>
    </source>
</evidence>
<evidence type="ECO:0000256" key="5">
    <source>
        <dbReference type="ARBA" id="ARBA00022679"/>
    </source>
</evidence>
<dbReference type="PROSITE" id="PS51186">
    <property type="entry name" value="GNAT"/>
    <property type="match status" value="1"/>
</dbReference>
<evidence type="ECO:0000313" key="11">
    <source>
        <dbReference type="Proteomes" id="UP000479043"/>
    </source>
</evidence>
<dbReference type="SUPFAM" id="SSF55729">
    <property type="entry name" value="Acyl-CoA N-acyltransferases (Nat)"/>
    <property type="match status" value="1"/>
</dbReference>
<dbReference type="Gene3D" id="3.40.630.30">
    <property type="match status" value="1"/>
</dbReference>
<dbReference type="GO" id="GO:0033816">
    <property type="term" value="F:diaminobutyrate acetyltransferase activity"/>
    <property type="evidence" value="ECO:0007669"/>
    <property type="project" value="UniProtKB-EC"/>
</dbReference>
<dbReference type="CDD" id="cd04301">
    <property type="entry name" value="NAT_SF"/>
    <property type="match status" value="1"/>
</dbReference>
<comment type="function">
    <text evidence="8">Catalyzes the acetylation of L-2,4-diaminobutyrate (DABA) to gamma-N-acetyl-alpha,gamma-diaminobutyric acid (ADABA) with acetyl coenzyme A.</text>
</comment>
<dbReference type="EMBL" id="WWEN01000002">
    <property type="protein sequence ID" value="MYM54825.1"/>
    <property type="molecule type" value="Genomic_DNA"/>
</dbReference>
<comment type="pathway">
    <text evidence="1 8">Amine and polyamine biosynthesis; ectoine biosynthesis; L-ectoine from L-aspartate 4-semialdehyde: step 2/3.</text>
</comment>
<dbReference type="NCBIfam" id="TIGR02406">
    <property type="entry name" value="ectoine_EctA"/>
    <property type="match status" value="1"/>
</dbReference>
<evidence type="ECO:0000256" key="4">
    <source>
        <dbReference type="ARBA" id="ARBA00017935"/>
    </source>
</evidence>
<name>A0A6L8LG97_9RHOB</name>
<feature type="domain" description="N-acetyltransferase" evidence="9">
    <location>
        <begin position="13"/>
        <end position="153"/>
    </location>
</feature>
<organism evidence="10 11">
    <name type="scientific">Thalassovita mangrovi</name>
    <dbReference type="NCBI Taxonomy" id="2692236"/>
    <lineage>
        <taxon>Bacteria</taxon>
        <taxon>Pseudomonadati</taxon>
        <taxon>Pseudomonadota</taxon>
        <taxon>Alphaproteobacteria</taxon>
        <taxon>Rhodobacterales</taxon>
        <taxon>Roseobacteraceae</taxon>
        <taxon>Thalassovita</taxon>
    </lineage>
</organism>
<reference evidence="10 11" key="1">
    <citation type="submission" date="2020-01" db="EMBL/GenBank/DDBJ databases">
        <authorList>
            <person name="Chen S."/>
        </authorList>
    </citation>
    <scope>NUCLEOTIDE SEQUENCE [LARGE SCALE GENOMIC DNA]</scope>
    <source>
        <strain evidence="10 11">GS-10</strain>
    </source>
</reference>
<proteinExistence type="inferred from homology"/>
<evidence type="ECO:0000313" key="10">
    <source>
        <dbReference type="EMBL" id="MYM54825.1"/>
    </source>
</evidence>
<evidence type="ECO:0000256" key="1">
    <source>
        <dbReference type="ARBA" id="ARBA00004978"/>
    </source>
</evidence>
<dbReference type="InterPro" id="IPR012772">
    <property type="entry name" value="Ectoine_EctA"/>
</dbReference>
<gene>
    <name evidence="8 10" type="primary">ectA</name>
    <name evidence="10" type="ORF">GR167_05895</name>
</gene>
<dbReference type="InterPro" id="IPR000182">
    <property type="entry name" value="GNAT_dom"/>
</dbReference>
<dbReference type="AlphaFoldDB" id="A0A6L8LG97"/>
<evidence type="ECO:0000256" key="2">
    <source>
        <dbReference type="ARBA" id="ARBA00010712"/>
    </source>
</evidence>
<evidence type="ECO:0000259" key="9">
    <source>
        <dbReference type="PROSITE" id="PS51186"/>
    </source>
</evidence>
<dbReference type="RefSeq" id="WP_160972493.1">
    <property type="nucleotide sequence ID" value="NZ_WWEN01000002.1"/>
</dbReference>